<dbReference type="Proteomes" id="UP000191171">
    <property type="component" value="Unassembled WGS sequence"/>
</dbReference>
<dbReference type="EMBL" id="JARPTX010000014">
    <property type="protein sequence ID" value="MDT2369661.1"/>
    <property type="molecule type" value="Genomic_DNA"/>
</dbReference>
<dbReference type="Proteomes" id="UP000253144">
    <property type="component" value="Unassembled WGS sequence"/>
</dbReference>
<dbReference type="InterPro" id="IPR011322">
    <property type="entry name" value="N-reg_PII-like_a/b"/>
</dbReference>
<evidence type="ECO:0000313" key="3">
    <source>
        <dbReference type="EMBL" id="MDT2369661.1"/>
    </source>
</evidence>
<reference evidence="1 10" key="4">
    <citation type="submission" date="2019-10" db="EMBL/GenBank/DDBJ databases">
        <title>Evolutionary dynamics of vancomycin-resistant Enterococcus faecium during gastrointestinal tract colonization and bloodstream infection in immunocompromised pediatric patients.</title>
        <authorList>
            <person name="Chilambi G.S."/>
            <person name="Nordstrom H.R."/>
            <person name="Evans D.R."/>
            <person name="Ferrolino J."/>
            <person name="Hayden R.T."/>
            <person name="Maron G.M."/>
            <person name="Vo A.N."/>
            <person name="Gilmore M.S."/>
            <person name="Wolf J."/>
            <person name="Rosch J.W."/>
            <person name="Van Tyne D."/>
        </authorList>
    </citation>
    <scope>NUCLEOTIDE SEQUENCE [LARGE SCALE GENOMIC DNA]</scope>
    <source>
        <strain evidence="1 10">VRECG27</strain>
    </source>
</reference>
<dbReference type="SMART" id="SM00938">
    <property type="entry name" value="P-II"/>
    <property type="match status" value="1"/>
</dbReference>
<reference evidence="5 9" key="1">
    <citation type="submission" date="2015-06" db="EMBL/GenBank/DDBJ databases">
        <title>The Genome Sequence of Enterococcus faecium 131EA1.</title>
        <authorList>
            <consortium name="The Broad Institute Genomics Platform"/>
            <consortium name="The Broad Institute Genome Sequencing Center for Infectious Disease"/>
            <person name="Earl A.M."/>
            <person name="Van Tyne D."/>
            <person name="Lebreton F."/>
            <person name="Saavedra J.T."/>
            <person name="Gilmore M.S."/>
            <person name="Manson Mcguire A."/>
            <person name="Clock S."/>
            <person name="Crupain M."/>
            <person name="Rangan U."/>
            <person name="Young S."/>
            <person name="Abouelleil A."/>
            <person name="Cao P."/>
            <person name="Chapman S.B."/>
            <person name="Griggs A."/>
            <person name="Priest M."/>
            <person name="Shea T."/>
            <person name="Wortman J."/>
            <person name="Nusbaum C."/>
            <person name="Birren B."/>
        </authorList>
    </citation>
    <scope>NUCLEOTIDE SEQUENCE [LARGE SCALE GENOMIC DNA]</scope>
    <source>
        <strain evidence="5 9">131EA1</strain>
    </source>
</reference>
<dbReference type="Proteomes" id="UP001260956">
    <property type="component" value="Unassembled WGS sequence"/>
</dbReference>
<evidence type="ECO:0000313" key="5">
    <source>
        <dbReference type="EMBL" id="RBS34290.1"/>
    </source>
</evidence>
<dbReference type="STRING" id="1352.AL014_07020"/>
<reference evidence="3" key="6">
    <citation type="submission" date="2023-03" db="EMBL/GenBank/DDBJ databases">
        <authorList>
            <person name="Shen W."/>
            <person name="Cai J."/>
        </authorList>
    </citation>
    <scope>NUCLEOTIDE SEQUENCE</scope>
    <source>
        <strain evidence="3">B1010-2</strain>
    </source>
</reference>
<organism evidence="4 8">
    <name type="scientific">Enterococcus faecium</name>
    <name type="common">Streptococcus faecium</name>
    <dbReference type="NCBI Taxonomy" id="1352"/>
    <lineage>
        <taxon>Bacteria</taxon>
        <taxon>Bacillati</taxon>
        <taxon>Bacillota</taxon>
        <taxon>Bacilli</taxon>
        <taxon>Lactobacillales</taxon>
        <taxon>Enterococcaceae</taxon>
        <taxon>Enterococcus</taxon>
    </lineage>
</organism>
<dbReference type="SUPFAM" id="SSF54913">
    <property type="entry name" value="GlnB-like"/>
    <property type="match status" value="1"/>
</dbReference>
<reference evidence="6 7" key="2">
    <citation type="submission" date="2016-04" db="EMBL/GenBank/DDBJ databases">
        <authorList>
            <person name="Millard A."/>
        </authorList>
    </citation>
    <scope>NUCLEOTIDE SEQUENCE [LARGE SCALE GENOMIC DNA]</scope>
    <source>
        <strain evidence="6">Isolate 22</strain>
    </source>
</reference>
<dbReference type="EMBL" id="MVGJ01000054">
    <property type="protein sequence ID" value="OOL82327.1"/>
    <property type="molecule type" value="Genomic_DNA"/>
</dbReference>
<evidence type="ECO:0000313" key="4">
    <source>
        <dbReference type="EMBL" id="OOL82327.1"/>
    </source>
</evidence>
<comment type="caution">
    <text evidence="4">The sequence shown here is derived from an EMBL/GenBank/DDBJ whole genome shotgun (WGS) entry which is preliminary data.</text>
</comment>
<reference evidence="4 8" key="3">
    <citation type="submission" date="2017-02" db="EMBL/GenBank/DDBJ databases">
        <title>Clonality and virulence of isolates of VRE in Hematopoietic Stem Cell Transplanted (HSCT) patients.</title>
        <authorList>
            <person name="Marchi A.P."/>
            <person name="Martins R.C."/>
            <person name="Marie S.K."/>
            <person name="Levin A.S."/>
            <person name="Costa S.F."/>
        </authorList>
    </citation>
    <scope>NUCLEOTIDE SEQUENCE [LARGE SCALE GENOMIC DNA]</scope>
    <source>
        <strain evidence="4 8">LIM1759</strain>
    </source>
</reference>
<evidence type="ECO:0000313" key="8">
    <source>
        <dbReference type="Proteomes" id="UP000191171"/>
    </source>
</evidence>
<dbReference type="EMBL" id="WEFP01000001">
    <property type="protein sequence ID" value="KAB7576078.1"/>
    <property type="molecule type" value="Genomic_DNA"/>
</dbReference>
<dbReference type="EMBL" id="JAIFOC010000061">
    <property type="protein sequence ID" value="MBX4222800.1"/>
    <property type="molecule type" value="Genomic_DNA"/>
</dbReference>
<name>A0A132Z1P6_ENTFC</name>
<sequence length="132" mass="14116">MKDLVALNLHMIVTIVDGGMGEDVIDFSKEAGAAGGTILHGRGSGVHDSGKFLGLDISPEKDIVLTLVPDSLTNKVMDAIGQGINIDIPGNGICFSIDVDKVIGITKIHQYREIIGMQELLDENNDREKSES</sequence>
<evidence type="ECO:0000313" key="9">
    <source>
        <dbReference type="Proteomes" id="UP000253144"/>
    </source>
</evidence>
<dbReference type="EMBL" id="FKLM01000091">
    <property type="protein sequence ID" value="SAM53529.1"/>
    <property type="molecule type" value="Genomic_DNA"/>
</dbReference>
<evidence type="ECO:0000313" key="2">
    <source>
        <dbReference type="EMBL" id="MBX4222800.1"/>
    </source>
</evidence>
<evidence type="ECO:0000313" key="10">
    <source>
        <dbReference type="Proteomes" id="UP000469871"/>
    </source>
</evidence>
<dbReference type="GO" id="GO:0006808">
    <property type="term" value="P:regulation of nitrogen utilization"/>
    <property type="evidence" value="ECO:0007669"/>
    <property type="project" value="InterPro"/>
</dbReference>
<dbReference type="GeneID" id="66454484"/>
<dbReference type="GO" id="GO:0030234">
    <property type="term" value="F:enzyme regulator activity"/>
    <property type="evidence" value="ECO:0007669"/>
    <property type="project" value="InterPro"/>
</dbReference>
<dbReference type="Gene3D" id="3.30.70.120">
    <property type="match status" value="1"/>
</dbReference>
<gene>
    <name evidence="4" type="ORF">B1P95_10170</name>
    <name evidence="6" type="ORF">DTPHA_602816</name>
    <name evidence="5" type="ORF">EB12_00744</name>
    <name evidence="1" type="ORF">GBM73_01570</name>
    <name evidence="2" type="ORF">KYX88_08220</name>
    <name evidence="3" type="ORF">P6Z85_05740</name>
</gene>
<dbReference type="Proteomes" id="UP000183509">
    <property type="component" value="Unassembled WGS sequence"/>
</dbReference>
<reference evidence="2" key="5">
    <citation type="journal article" date="2022" name="J. Anim. Sci.">
        <title>Whole genome sequence analyses-based assessment of virulence potential and antimicrobial susceptibilities and resistance of Enterococcus faecium strains isolated from commercial swine and cattle probiotic products.</title>
        <authorList>
            <person name="Shridhar P.B."/>
            <person name="Amachawadi R.G."/>
            <person name="Tokach M."/>
            <person name="Patel I."/>
            <person name="Gangiredla J."/>
            <person name="Mammel M."/>
            <person name="Nagaraja T.G."/>
        </authorList>
    </citation>
    <scope>NUCLEOTIDE SEQUENCE</scope>
    <source>
        <strain evidence="2">EF215</strain>
    </source>
</reference>
<accession>A0A132Z1P6</accession>
<proteinExistence type="predicted"/>
<evidence type="ECO:0000313" key="6">
    <source>
        <dbReference type="EMBL" id="SAM53529.1"/>
    </source>
</evidence>
<dbReference type="Proteomes" id="UP000469871">
    <property type="component" value="Unassembled WGS sequence"/>
</dbReference>
<evidence type="ECO:0000313" key="1">
    <source>
        <dbReference type="EMBL" id="KAB7576078.1"/>
    </source>
</evidence>
<dbReference type="RefSeq" id="WP_002295200.1">
    <property type="nucleotide sequence ID" value="NZ_AP022341.1"/>
</dbReference>
<dbReference type="InterPro" id="IPR015867">
    <property type="entry name" value="N-reg_PII/ATP_PRibTrfase_C"/>
</dbReference>
<evidence type="ECO:0000313" key="7">
    <source>
        <dbReference type="Proteomes" id="UP000183509"/>
    </source>
</evidence>
<dbReference type="AlphaFoldDB" id="A0A132Z1P6"/>
<dbReference type="Pfam" id="PF00543">
    <property type="entry name" value="P-II"/>
    <property type="match status" value="1"/>
</dbReference>
<dbReference type="PROSITE" id="PS51343">
    <property type="entry name" value="PII_GLNB_DOM"/>
    <property type="match status" value="1"/>
</dbReference>
<dbReference type="Proteomes" id="UP001139644">
    <property type="component" value="Unassembled WGS sequence"/>
</dbReference>
<dbReference type="EMBL" id="LEQJ01000003">
    <property type="protein sequence ID" value="RBS34290.1"/>
    <property type="molecule type" value="Genomic_DNA"/>
</dbReference>
<dbReference type="InterPro" id="IPR002187">
    <property type="entry name" value="N-reg_PII"/>
</dbReference>
<dbReference type="OMA" id="MRFKLII"/>
<protein>
    <submittedName>
        <fullName evidence="5">Nitrogen regulatory protein P-II</fullName>
    </submittedName>
    <submittedName>
        <fullName evidence="1">P-II family nitrogen regulator</fullName>
    </submittedName>
    <submittedName>
        <fullName evidence="4">Transcriptional regulator</fullName>
    </submittedName>
</protein>